<dbReference type="RefSeq" id="WP_039606623.1">
    <property type="nucleotide sequence ID" value="NZ_FMUP01000002.1"/>
</dbReference>
<feature type="compositionally biased region" description="Pro residues" evidence="1">
    <location>
        <begin position="359"/>
        <end position="368"/>
    </location>
</feature>
<dbReference type="Gene3D" id="1.10.8.60">
    <property type="match status" value="1"/>
</dbReference>
<sequence length="523" mass="55642">MSSLHAEDVFLSHYQFSHDPFAARVPNFKFFPAQRKPLLAQLLHLARYSQLLLLVTGPLGSGKTLLRQALVATCNKQTVLPVVLNANSGGSAQALLLQISQVLGLPDADSTTIQRHVEQLALTGQAVFLLVDDAELLSSEALAELLVLAQGPEEGRAHVFLFGEAQTVERLTALSGDDQEERFHVIELQPYSEEETRDYLALRLDGAGQGIGLLSDEQVREIHQRSGGWPGPINEAARDLMVEAMLEERGLLRPAGFQFNLPRKHQLGLLGILLAVAAGWLWLGSGDEPATDAQVSPAAAPVERHAVTRAAEPAVPRVEFANTPQPLPLPSAPNRPAQPPAPAAPAVVPQAAPAVTALPLPPESPTPQPLASAQPVAAPAAPAPVASEPAPARVSLPLPEPESNAPAAQPPRPAATQIASLPLPTPQAPSVDWYLAQSAQHYALQVLAVSSEQAARDFVRELGSEYRYYRKVQQGKALFVVTTGSFADQAAAKAAIDGLPAKVRAGKPWARSFAGIQQEIGRP</sequence>
<dbReference type="STRING" id="706570.PT85_10615"/>
<dbReference type="SUPFAM" id="SSF52540">
    <property type="entry name" value="P-loop containing nucleoside triphosphate hydrolases"/>
    <property type="match status" value="1"/>
</dbReference>
<protein>
    <recommendedName>
        <fullName evidence="2">SPOR domain-containing protein</fullName>
    </recommendedName>
</protein>
<evidence type="ECO:0000256" key="1">
    <source>
        <dbReference type="SAM" id="MobiDB-lite"/>
    </source>
</evidence>
<organism evidence="3 4">
    <name type="scientific">Pseudomonas flexibilis</name>
    <dbReference type="NCBI Taxonomy" id="706570"/>
    <lineage>
        <taxon>Bacteria</taxon>
        <taxon>Pseudomonadati</taxon>
        <taxon>Pseudomonadota</taxon>
        <taxon>Gammaproteobacteria</taxon>
        <taxon>Pseudomonadales</taxon>
        <taxon>Pseudomonadaceae</taxon>
        <taxon>Pseudomonas</taxon>
    </lineage>
</organism>
<dbReference type="InterPro" id="IPR027417">
    <property type="entry name" value="P-loop_NTPase"/>
</dbReference>
<dbReference type="OrthoDB" id="6189127at2"/>
<dbReference type="PANTHER" id="PTHR35894">
    <property type="entry name" value="GENERAL SECRETION PATHWAY PROTEIN A-RELATED"/>
    <property type="match status" value="1"/>
</dbReference>
<feature type="domain" description="SPOR" evidence="2">
    <location>
        <begin position="436"/>
        <end position="512"/>
    </location>
</feature>
<evidence type="ECO:0000313" key="3">
    <source>
        <dbReference type="EMBL" id="KHO64636.1"/>
    </source>
</evidence>
<proteinExistence type="predicted"/>
<name>A0A0B3BUD1_9PSED</name>
<feature type="region of interest" description="Disordered" evidence="1">
    <location>
        <begin position="310"/>
        <end position="422"/>
    </location>
</feature>
<dbReference type="Pfam" id="PF13401">
    <property type="entry name" value="AAA_22"/>
    <property type="match status" value="1"/>
</dbReference>
<dbReference type="PROSITE" id="PS51724">
    <property type="entry name" value="SPOR"/>
    <property type="match status" value="1"/>
</dbReference>
<dbReference type="EMBL" id="JTAK01000004">
    <property type="protein sequence ID" value="KHO64636.1"/>
    <property type="molecule type" value="Genomic_DNA"/>
</dbReference>
<dbReference type="InterPro" id="IPR049945">
    <property type="entry name" value="AAA_22"/>
</dbReference>
<evidence type="ECO:0000313" key="4">
    <source>
        <dbReference type="Proteomes" id="UP000030980"/>
    </source>
</evidence>
<keyword evidence="4" id="KW-1185">Reference proteome</keyword>
<comment type="caution">
    <text evidence="3">The sequence shown here is derived from an EMBL/GenBank/DDBJ whole genome shotgun (WGS) entry which is preliminary data.</text>
</comment>
<dbReference type="Gene3D" id="3.30.70.1070">
    <property type="entry name" value="Sporulation related repeat"/>
    <property type="match status" value="1"/>
</dbReference>
<dbReference type="GO" id="GO:0042834">
    <property type="term" value="F:peptidoglycan binding"/>
    <property type="evidence" value="ECO:0007669"/>
    <property type="project" value="InterPro"/>
</dbReference>
<dbReference type="Pfam" id="PF05036">
    <property type="entry name" value="SPOR"/>
    <property type="match status" value="1"/>
</dbReference>
<dbReference type="AlphaFoldDB" id="A0A0B3BUD1"/>
<gene>
    <name evidence="3" type="ORF">PT85_10615</name>
</gene>
<feature type="compositionally biased region" description="Pro residues" evidence="1">
    <location>
        <begin position="325"/>
        <end position="343"/>
    </location>
</feature>
<dbReference type="PANTHER" id="PTHR35894:SF7">
    <property type="entry name" value="GENERAL SECRETION PATHWAY PROTEIN A-RELATED"/>
    <property type="match status" value="1"/>
</dbReference>
<dbReference type="Proteomes" id="UP000030980">
    <property type="component" value="Unassembled WGS sequence"/>
</dbReference>
<dbReference type="InterPro" id="IPR007730">
    <property type="entry name" value="SPOR-like_dom"/>
</dbReference>
<evidence type="ECO:0000259" key="2">
    <source>
        <dbReference type="PROSITE" id="PS51724"/>
    </source>
</evidence>
<dbReference type="GO" id="GO:0016887">
    <property type="term" value="F:ATP hydrolysis activity"/>
    <property type="evidence" value="ECO:0007669"/>
    <property type="project" value="InterPro"/>
</dbReference>
<accession>A0A0B3BUD1</accession>
<reference evidence="3 4" key="1">
    <citation type="submission" date="2014-11" db="EMBL/GenBank/DDBJ databases">
        <title>Genome sequence of Pseudomonas tuomuerensis JCM 14085.</title>
        <authorList>
            <person name="Shin S.-K."/>
            <person name="Yi H."/>
        </authorList>
    </citation>
    <scope>NUCLEOTIDE SEQUENCE [LARGE SCALE GENOMIC DNA]</scope>
    <source>
        <strain evidence="3 4">JCM 14085</strain>
    </source>
</reference>
<dbReference type="InterPro" id="IPR052026">
    <property type="entry name" value="ExeA_AAA_ATPase_DNA-bind"/>
</dbReference>
<feature type="compositionally biased region" description="Low complexity" evidence="1">
    <location>
        <begin position="344"/>
        <end position="358"/>
    </location>
</feature>
<feature type="compositionally biased region" description="Low complexity" evidence="1">
    <location>
        <begin position="369"/>
        <end position="392"/>
    </location>
</feature>
<dbReference type="InterPro" id="IPR036680">
    <property type="entry name" value="SPOR-like_sf"/>
</dbReference>
<dbReference type="Gene3D" id="3.40.50.300">
    <property type="entry name" value="P-loop containing nucleotide triphosphate hydrolases"/>
    <property type="match status" value="1"/>
</dbReference>